<dbReference type="GO" id="GO:0005509">
    <property type="term" value="F:calcium ion binding"/>
    <property type="evidence" value="ECO:0007669"/>
    <property type="project" value="UniProtKB-UniRule"/>
</dbReference>
<keyword evidence="2" id="KW-1003">Cell membrane</keyword>
<evidence type="ECO:0000256" key="1">
    <source>
        <dbReference type="ARBA" id="ARBA00004251"/>
    </source>
</evidence>
<dbReference type="GeneID" id="105911829"/>
<keyword evidence="11" id="KW-1015">Disulfide bond</keyword>
<keyword evidence="4" id="KW-0479">Metal-binding</keyword>
<proteinExistence type="predicted"/>
<feature type="domain" description="Cadherin" evidence="17">
    <location>
        <begin position="583"/>
        <end position="690"/>
    </location>
</feature>
<keyword evidence="3 16" id="KW-0812">Transmembrane</keyword>
<dbReference type="PRINTS" id="PR00205">
    <property type="entry name" value="CADHERIN"/>
</dbReference>
<evidence type="ECO:0000256" key="2">
    <source>
        <dbReference type="ARBA" id="ARBA00022475"/>
    </source>
</evidence>
<keyword evidence="12" id="KW-0325">Glycoprotein</keyword>
<dbReference type="RefSeq" id="XP_031442882.1">
    <property type="nucleotide sequence ID" value="XM_031587022.2"/>
</dbReference>
<evidence type="ECO:0000256" key="8">
    <source>
        <dbReference type="ARBA" id="ARBA00022889"/>
    </source>
</evidence>
<dbReference type="SMART" id="SM00112">
    <property type="entry name" value="CA"/>
    <property type="match status" value="6"/>
</dbReference>
<evidence type="ECO:0000256" key="10">
    <source>
        <dbReference type="ARBA" id="ARBA00023136"/>
    </source>
</evidence>
<dbReference type="FunFam" id="2.60.40.60:FF:000002">
    <property type="entry name" value="Protocadherin alpha 2"/>
    <property type="match status" value="1"/>
</dbReference>
<gene>
    <name evidence="19" type="primary">pcdh19</name>
</gene>
<organism evidence="18 19">
    <name type="scientific">Clupea harengus</name>
    <name type="common">Atlantic herring</name>
    <dbReference type="NCBI Taxonomy" id="7950"/>
    <lineage>
        <taxon>Eukaryota</taxon>
        <taxon>Metazoa</taxon>
        <taxon>Chordata</taxon>
        <taxon>Craniata</taxon>
        <taxon>Vertebrata</taxon>
        <taxon>Euteleostomi</taxon>
        <taxon>Actinopterygii</taxon>
        <taxon>Neopterygii</taxon>
        <taxon>Teleostei</taxon>
        <taxon>Clupei</taxon>
        <taxon>Clupeiformes</taxon>
        <taxon>Clupeoidei</taxon>
        <taxon>Clupeidae</taxon>
        <taxon>Clupea</taxon>
    </lineage>
</organism>
<reference evidence="19" key="1">
    <citation type="submission" date="2025-08" db="UniProtKB">
        <authorList>
            <consortium name="RefSeq"/>
        </authorList>
    </citation>
    <scope>IDENTIFICATION</scope>
</reference>
<evidence type="ECO:0000256" key="5">
    <source>
        <dbReference type="ARBA" id="ARBA00022729"/>
    </source>
</evidence>
<feature type="compositionally biased region" description="Basic and acidic residues" evidence="15">
    <location>
        <begin position="808"/>
        <end position="825"/>
    </location>
</feature>
<evidence type="ECO:0000313" key="19">
    <source>
        <dbReference type="RefSeq" id="XP_031442882.1"/>
    </source>
</evidence>
<dbReference type="InterPro" id="IPR013164">
    <property type="entry name" value="Cadherin_N"/>
</dbReference>
<comment type="subcellular location">
    <subcellularLocation>
        <location evidence="1">Cell membrane</location>
        <topology evidence="1">Single-pass type I membrane protein</topology>
    </subcellularLocation>
</comment>
<dbReference type="Gene3D" id="2.60.40.60">
    <property type="entry name" value="Cadherins"/>
    <property type="match status" value="6"/>
</dbReference>
<feature type="compositionally biased region" description="Basic and acidic residues" evidence="15">
    <location>
        <begin position="1012"/>
        <end position="1021"/>
    </location>
</feature>
<keyword evidence="9 16" id="KW-1133">Transmembrane helix</keyword>
<evidence type="ECO:0000256" key="6">
    <source>
        <dbReference type="ARBA" id="ARBA00022737"/>
    </source>
</evidence>
<name>A0A6P8H5D1_CLUHA</name>
<dbReference type="Pfam" id="PF00028">
    <property type="entry name" value="Cadherin"/>
    <property type="match status" value="5"/>
</dbReference>
<evidence type="ECO:0000256" key="16">
    <source>
        <dbReference type="SAM" id="Phobius"/>
    </source>
</evidence>
<dbReference type="FunFam" id="2.60.40.60:FF:000007">
    <property type="entry name" value="Protocadherin alpha 2"/>
    <property type="match status" value="1"/>
</dbReference>
<accession>A0A6P8H5D1</accession>
<dbReference type="GO" id="GO:0005886">
    <property type="term" value="C:plasma membrane"/>
    <property type="evidence" value="ECO:0007669"/>
    <property type="project" value="UniProtKB-SubCell"/>
</dbReference>
<dbReference type="GO" id="GO:0007156">
    <property type="term" value="P:homophilic cell adhesion via plasma membrane adhesion molecules"/>
    <property type="evidence" value="ECO:0007669"/>
    <property type="project" value="InterPro"/>
</dbReference>
<feature type="transmembrane region" description="Helical" evidence="16">
    <location>
        <begin position="691"/>
        <end position="715"/>
    </location>
</feature>
<keyword evidence="6" id="KW-0677">Repeat</keyword>
<dbReference type="FunFam" id="2.60.40.60:FF:000088">
    <property type="entry name" value="protocadherin-19 isoform X2"/>
    <property type="match status" value="1"/>
</dbReference>
<evidence type="ECO:0000256" key="4">
    <source>
        <dbReference type="ARBA" id="ARBA00022723"/>
    </source>
</evidence>
<evidence type="ECO:0000256" key="7">
    <source>
        <dbReference type="ARBA" id="ARBA00022837"/>
    </source>
</evidence>
<dbReference type="CDD" id="cd11304">
    <property type="entry name" value="Cadherin_repeat"/>
    <property type="match status" value="5"/>
</dbReference>
<dbReference type="Proteomes" id="UP000515152">
    <property type="component" value="Chromosome 20"/>
</dbReference>
<dbReference type="PANTHER" id="PTHR24028:SF40">
    <property type="entry name" value="PROTOCADHERIN-19"/>
    <property type="match status" value="1"/>
</dbReference>
<feature type="domain" description="Cadherin" evidence="17">
    <location>
        <begin position="144"/>
        <end position="252"/>
    </location>
</feature>
<dbReference type="AlphaFoldDB" id="A0A6P8H5D1"/>
<evidence type="ECO:0000313" key="18">
    <source>
        <dbReference type="Proteomes" id="UP000515152"/>
    </source>
</evidence>
<dbReference type="PANTHER" id="PTHR24028">
    <property type="entry name" value="CADHERIN-87A"/>
    <property type="match status" value="1"/>
</dbReference>
<keyword evidence="8" id="KW-0130">Cell adhesion</keyword>
<keyword evidence="18" id="KW-1185">Reference proteome</keyword>
<evidence type="ECO:0000256" key="13">
    <source>
        <dbReference type="ARBA" id="ARBA00072300"/>
    </source>
</evidence>
<dbReference type="PROSITE" id="PS50268">
    <property type="entry name" value="CADHERIN_2"/>
    <property type="match status" value="6"/>
</dbReference>
<dbReference type="FunFam" id="2.60.40.60:FF:000003">
    <property type="entry name" value="Protocadherin alpha 2"/>
    <property type="match status" value="1"/>
</dbReference>
<dbReference type="FunFam" id="2.60.40.60:FF:000001">
    <property type="entry name" value="Protocadherin alpha 2"/>
    <property type="match status" value="1"/>
</dbReference>
<feature type="domain" description="Cadherin" evidence="17">
    <location>
        <begin position="253"/>
        <end position="360"/>
    </location>
</feature>
<dbReference type="InterPro" id="IPR020894">
    <property type="entry name" value="Cadherin_CS"/>
</dbReference>
<feature type="compositionally biased region" description="Basic and acidic residues" evidence="15">
    <location>
        <begin position="1029"/>
        <end position="1046"/>
    </location>
</feature>
<feature type="domain" description="Cadherin" evidence="17">
    <location>
        <begin position="371"/>
        <end position="467"/>
    </location>
</feature>
<dbReference type="SUPFAM" id="SSF49313">
    <property type="entry name" value="Cadherin-like"/>
    <property type="match status" value="6"/>
</dbReference>
<dbReference type="GO" id="GO:0009653">
    <property type="term" value="P:anatomical structure morphogenesis"/>
    <property type="evidence" value="ECO:0007669"/>
    <property type="project" value="UniProtKB-ARBA"/>
</dbReference>
<dbReference type="PROSITE" id="PS00232">
    <property type="entry name" value="CADHERIN_1"/>
    <property type="match status" value="2"/>
</dbReference>
<feature type="domain" description="Cadherin" evidence="17">
    <location>
        <begin position="468"/>
        <end position="582"/>
    </location>
</feature>
<keyword evidence="10 16" id="KW-0472">Membrane</keyword>
<dbReference type="Pfam" id="PF08266">
    <property type="entry name" value="Cadherin_2"/>
    <property type="match status" value="1"/>
</dbReference>
<dbReference type="CTD" id="57526"/>
<keyword evidence="5" id="KW-0732">Signal</keyword>
<evidence type="ECO:0000256" key="11">
    <source>
        <dbReference type="ARBA" id="ARBA00023157"/>
    </source>
</evidence>
<protein>
    <recommendedName>
        <fullName evidence="13">Protocadherin-19</fullName>
    </recommendedName>
</protein>
<feature type="region of interest" description="Disordered" evidence="15">
    <location>
        <begin position="1004"/>
        <end position="1046"/>
    </location>
</feature>
<keyword evidence="7 14" id="KW-0106">Calcium</keyword>
<evidence type="ECO:0000256" key="9">
    <source>
        <dbReference type="ARBA" id="ARBA00022989"/>
    </source>
</evidence>
<evidence type="ECO:0000259" key="17">
    <source>
        <dbReference type="PROSITE" id="PS50268"/>
    </source>
</evidence>
<dbReference type="InterPro" id="IPR002126">
    <property type="entry name" value="Cadherin-like_dom"/>
</dbReference>
<evidence type="ECO:0000256" key="3">
    <source>
        <dbReference type="ARBA" id="ARBA00022692"/>
    </source>
</evidence>
<dbReference type="InterPro" id="IPR050174">
    <property type="entry name" value="Protocadherin/Cadherin-CA"/>
</dbReference>
<evidence type="ECO:0000256" key="15">
    <source>
        <dbReference type="SAM" id="MobiDB-lite"/>
    </source>
</evidence>
<dbReference type="InterPro" id="IPR015919">
    <property type="entry name" value="Cadherin-like_sf"/>
</dbReference>
<feature type="region of interest" description="Disordered" evidence="15">
    <location>
        <begin position="802"/>
        <end position="825"/>
    </location>
</feature>
<evidence type="ECO:0000256" key="12">
    <source>
        <dbReference type="ARBA" id="ARBA00023180"/>
    </source>
</evidence>
<evidence type="ECO:0000256" key="14">
    <source>
        <dbReference type="PROSITE-ProRule" id="PRU00043"/>
    </source>
</evidence>
<feature type="domain" description="Cadherin" evidence="17">
    <location>
        <begin position="37"/>
        <end position="143"/>
    </location>
</feature>
<sequence>MHVMKRRKTSTGPIHFKEMEFIHIFVFLLFCWTGADALFTRTYYVKEEQPAYTKIANITQEFIDTKLAGANQSVSFRIISSSEPRWVEIDNMGVLKTKQKIDRDVVCRHNPKCVVTLELMSNTMVICVIKIEMEDLNDNAPRFPTDHIDIEISENADPGTRFPLEGASDPDSGSYGVQTYTITPNELFGLEIKTRGDGSKFAELVVEKPLDREVQSRYDYTITAEDGGDPPKSGRVKLNIKVIDSNDNNPVFDQPVYSVKVMENSPINTLVIDLNATDPDEGTNGEVRYSFNSYVSDKTREAFKIDTKTGVITVNGPLDYETTTVYEIDVQAKDLGPNSIPAHCKVNVEVLDANDNVPVINLLPVSSEIEEVSENAGPEYVIALVRVLDKDSGLNGKVKCKLLGSVPFRLQEYETFSTILVAGKLDREERDRYNLTIQAEDSGNPSLKTTKSFAVKIKDENDNPPHFTKPHYQTMVMENNTPGKHLFTVTAKDPDMGLNGSVTYSIVEKNVLDMSISSYVQVGPNSGEIYAQRSFDHEMTRSFEFNIMAKDQGQPSLSSTSTVKIVVIDVNDNIPFITSPRLVNGTAEVSIPRNAGVGYLVTQVKADDYDEGENGRLTYSVTEGDRPYFEIDEMNGEIRTTTTFFEKTKTTYEITVMTHDHGKPSLSASAYIVIYVSPDLNAQESIGPVNLSLIFIIALGSIAAILFVTMIFVAVKCKRDNKEIRTYNCSFFYLHRVAEYSYGNQKKSSKKKKLSKNDIRLVPRDVEETDKMNVTENYTIDSSYVNSRAHLIKSTSTFKDLEGNSLKDSGHEESDQTDSEHDVQRGHYHDTAVNEVLNMTVQPNSSHLQDHDPSEGFHCQDECRILGHSDRCWMPRVPARVKSPEHGRNVIAIEAPTMEVPHYETCGTAKRTFATFGKDGSDEADRAELKGKRGAGCDQLVCSPKANGCAAGPVREAGNGRENVSPITSPVHLKSPVAKAQPQSQPMPPSGYSTLKCRDAERIANHSLLRQPEGKDSEPAMREINVLQDARDKESPGSKRLKDIVL</sequence>